<dbReference type="AlphaFoldDB" id="A0AAV2SRW6"/>
<evidence type="ECO:0000313" key="1">
    <source>
        <dbReference type="EMBL" id="CAL4236300.1"/>
    </source>
</evidence>
<reference evidence="1 2" key="1">
    <citation type="submission" date="2024-05" db="EMBL/GenBank/DDBJ databases">
        <authorList>
            <person name="Wallberg A."/>
        </authorList>
    </citation>
    <scope>NUCLEOTIDE SEQUENCE [LARGE SCALE GENOMIC DNA]</scope>
</reference>
<name>A0AAV2SRW6_MEGNR</name>
<organism evidence="1 2">
    <name type="scientific">Meganyctiphanes norvegica</name>
    <name type="common">Northern krill</name>
    <name type="synonym">Thysanopoda norvegica</name>
    <dbReference type="NCBI Taxonomy" id="48144"/>
    <lineage>
        <taxon>Eukaryota</taxon>
        <taxon>Metazoa</taxon>
        <taxon>Ecdysozoa</taxon>
        <taxon>Arthropoda</taxon>
        <taxon>Crustacea</taxon>
        <taxon>Multicrustacea</taxon>
        <taxon>Malacostraca</taxon>
        <taxon>Eumalacostraca</taxon>
        <taxon>Eucarida</taxon>
        <taxon>Euphausiacea</taxon>
        <taxon>Euphausiidae</taxon>
        <taxon>Meganyctiphanes</taxon>
    </lineage>
</organism>
<protein>
    <submittedName>
        <fullName evidence="1">Uncharacterized protein</fullName>
    </submittedName>
</protein>
<keyword evidence="2" id="KW-1185">Reference proteome</keyword>
<proteinExistence type="predicted"/>
<dbReference type="EMBL" id="CAXKWB010117433">
    <property type="protein sequence ID" value="CAL4236300.1"/>
    <property type="molecule type" value="Genomic_DNA"/>
</dbReference>
<comment type="caution">
    <text evidence="1">The sequence shown here is derived from an EMBL/GenBank/DDBJ whole genome shotgun (WGS) entry which is preliminary data.</text>
</comment>
<sequence>MLKPKEVKSLLDRLCATVGTPAMIELDREMSPILSEVVMLRSGNKEHPAAKQLSNWLLEPQRTGEEFTYVVGPLRWHLEQTGVDSYCLNDISMEALAERCPILEGSWELAAWVLVRVAEVLMASDRLSAWIIQVIGDPDLCPNPYLRFELVYLIDTMLNDYNRIQAIESVLSAFACINLEYLIESYDYQFHQMDIGAILFTLEKLSDGGYLIKFDQKLSEQLVGAKRSRISDIVHEVSYTSAMNPTRYIQPRALHGLTALLQTISECAQADHRGLHVGGKRSCSWKLVNLSRVLIHDLKKSCQTSQLAELTTSCIMNVRELSELSSFRNTPSAKRFHNSLSDYLETSSNRV</sequence>
<gene>
    <name evidence="1" type="ORF">MNOR_LOCUS40188</name>
</gene>
<accession>A0AAV2SRW6</accession>
<evidence type="ECO:0000313" key="2">
    <source>
        <dbReference type="Proteomes" id="UP001497623"/>
    </source>
</evidence>
<dbReference type="Proteomes" id="UP001497623">
    <property type="component" value="Unassembled WGS sequence"/>
</dbReference>